<evidence type="ECO:0000256" key="2">
    <source>
        <dbReference type="SAM" id="Phobius"/>
    </source>
</evidence>
<dbReference type="Gene3D" id="2.40.30.170">
    <property type="match status" value="1"/>
</dbReference>
<accession>A0A095SQ78</accession>
<dbReference type="Gene3D" id="1.10.287.470">
    <property type="entry name" value="Helix hairpin bin"/>
    <property type="match status" value="1"/>
</dbReference>
<keyword evidence="1" id="KW-0175">Coiled coil</keyword>
<proteinExistence type="predicted"/>
<sequence>METLLLLTYAAVCIFIFKVFKVPLNKWTVPTAVLGGIVLVGSLVLLMNYNHPFTRKVRQVYVVTPVVSEVRARVVAVPVEPNSPVKQGDPLVILDDTRYRARVAVLEAQLADTGQLARGNVAAVSEARARVAQAKAKRDQAQNTLARYEGAPSAFSAQQIDTQRERVVATNADLDAAKAALEQAQTQLSGEVNGDDPAVAAIKAQLEEAQFNLDNTVIRAPTDGFVTQLAVKPGMMAVPLPLKPVANFISEQDRYYVAAFRQQSLLRLKPGYEAELTFTSLPGQVFKAKLKEVLPTIAEAQLVPGQQLVGAEAFRDMSNEAMVILRTEDGALPDDLPMGMNAQAAVYSEHVHHVAVMRKILLRMLSWQHYLYLDH</sequence>
<dbReference type="STRING" id="1177154.Y5S_00171"/>
<evidence type="ECO:0000313" key="5">
    <source>
        <dbReference type="Proteomes" id="UP000029444"/>
    </source>
</evidence>
<evidence type="ECO:0000259" key="3">
    <source>
        <dbReference type="Pfam" id="PF25876"/>
    </source>
</evidence>
<comment type="caution">
    <text evidence="4">The sequence shown here is derived from an EMBL/GenBank/DDBJ whole genome shotgun (WGS) entry which is preliminary data.</text>
</comment>
<dbReference type="PANTHER" id="PTHR30386:SF18">
    <property type="entry name" value="INNER MEMBRANE PROTEIN YIAV-RELATED"/>
    <property type="match status" value="1"/>
</dbReference>
<dbReference type="EMBL" id="ARXV01000001">
    <property type="protein sequence ID" value="KGD66504.1"/>
    <property type="molecule type" value="Genomic_DNA"/>
</dbReference>
<keyword evidence="5" id="KW-1185">Reference proteome</keyword>
<dbReference type="RefSeq" id="WP_035229458.1">
    <property type="nucleotide sequence ID" value="NZ_ARXV01000001.1"/>
</dbReference>
<evidence type="ECO:0000313" key="4">
    <source>
        <dbReference type="EMBL" id="KGD66504.1"/>
    </source>
</evidence>
<organism evidence="4 5">
    <name type="scientific">Alcanivorax nanhaiticus</name>
    <dbReference type="NCBI Taxonomy" id="1177154"/>
    <lineage>
        <taxon>Bacteria</taxon>
        <taxon>Pseudomonadati</taxon>
        <taxon>Pseudomonadota</taxon>
        <taxon>Gammaproteobacteria</taxon>
        <taxon>Oceanospirillales</taxon>
        <taxon>Alcanivoracaceae</taxon>
        <taxon>Alcanivorax</taxon>
    </lineage>
</organism>
<dbReference type="OrthoDB" id="286173at2"/>
<feature type="domain" description="Multidrug resistance protein MdtA-like alpha-helical hairpin" evidence="3">
    <location>
        <begin position="125"/>
        <end position="188"/>
    </location>
</feature>
<protein>
    <submittedName>
        <fullName evidence="4">Multidrug resistance efflux pump</fullName>
    </submittedName>
</protein>
<dbReference type="PATRIC" id="fig|1177154.3.peg.173"/>
<feature type="transmembrane region" description="Helical" evidence="2">
    <location>
        <begin position="31"/>
        <end position="49"/>
    </location>
</feature>
<dbReference type="AlphaFoldDB" id="A0A095SQ78"/>
<dbReference type="Pfam" id="PF25876">
    <property type="entry name" value="HH_MFP_RND"/>
    <property type="match status" value="1"/>
</dbReference>
<keyword evidence="2" id="KW-1133">Transmembrane helix</keyword>
<keyword evidence="2" id="KW-0812">Transmembrane</keyword>
<dbReference type="InterPro" id="IPR050739">
    <property type="entry name" value="MFP"/>
</dbReference>
<evidence type="ECO:0000256" key="1">
    <source>
        <dbReference type="SAM" id="Coils"/>
    </source>
</evidence>
<gene>
    <name evidence="4" type="ORF">Y5S_00171</name>
</gene>
<dbReference type="PANTHER" id="PTHR30386">
    <property type="entry name" value="MEMBRANE FUSION SUBUNIT OF EMRAB-TOLC MULTIDRUG EFFLUX PUMP"/>
    <property type="match status" value="1"/>
</dbReference>
<reference evidence="4 5" key="1">
    <citation type="submission" date="2012-09" db="EMBL/GenBank/DDBJ databases">
        <title>Genome Sequence of alkane-degrading Bacterium Alcanivorax sp. 19-m-6.</title>
        <authorList>
            <person name="Lai Q."/>
            <person name="Shao Z."/>
        </authorList>
    </citation>
    <scope>NUCLEOTIDE SEQUENCE [LARGE SCALE GENOMIC DNA]</scope>
    <source>
        <strain evidence="4 5">19-m-6</strain>
    </source>
</reference>
<name>A0A095SQ78_9GAMM</name>
<feature type="coiled-coil region" evidence="1">
    <location>
        <begin position="124"/>
        <end position="187"/>
    </location>
</feature>
<dbReference type="SUPFAM" id="SSF111369">
    <property type="entry name" value="HlyD-like secretion proteins"/>
    <property type="match status" value="1"/>
</dbReference>
<dbReference type="Proteomes" id="UP000029444">
    <property type="component" value="Unassembled WGS sequence"/>
</dbReference>
<dbReference type="InterPro" id="IPR058624">
    <property type="entry name" value="MdtA-like_HH"/>
</dbReference>
<dbReference type="Gene3D" id="2.40.50.100">
    <property type="match status" value="1"/>
</dbReference>
<dbReference type="eggNOG" id="COG1566">
    <property type="taxonomic scope" value="Bacteria"/>
</dbReference>
<keyword evidence="2" id="KW-0472">Membrane</keyword>